<keyword evidence="1" id="KW-0808">Transferase</keyword>
<dbReference type="PANTHER" id="PTHR43775:SF51">
    <property type="entry name" value="INACTIVE PHENOLPHTHIOCEROL SYNTHESIS POLYKETIDE SYNTHASE TYPE I PKS1-RELATED"/>
    <property type="match status" value="1"/>
</dbReference>
<accession>A0ABS6CNL6</accession>
<reference evidence="5 6" key="1">
    <citation type="submission" date="2021-06" db="EMBL/GenBank/DDBJ databases">
        <authorList>
            <person name="Pan X."/>
        </authorList>
    </citation>
    <scope>NUCLEOTIDE SEQUENCE [LARGE SCALE GENOMIC DNA]</scope>
    <source>
        <strain evidence="5 6">4503</strain>
    </source>
</reference>
<feature type="compositionally biased region" description="Low complexity" evidence="3">
    <location>
        <begin position="8"/>
        <end position="20"/>
    </location>
</feature>
<protein>
    <submittedName>
        <fullName evidence="5">SDR family oxidoreductase</fullName>
    </submittedName>
</protein>
<evidence type="ECO:0000313" key="5">
    <source>
        <dbReference type="EMBL" id="MBU3868523.1"/>
    </source>
</evidence>
<evidence type="ECO:0000256" key="3">
    <source>
        <dbReference type="SAM" id="MobiDB-lite"/>
    </source>
</evidence>
<dbReference type="InterPro" id="IPR057326">
    <property type="entry name" value="KR_dom"/>
</dbReference>
<dbReference type="EMBL" id="JAHLEM010000448">
    <property type="protein sequence ID" value="MBU3868523.1"/>
    <property type="molecule type" value="Genomic_DNA"/>
</dbReference>
<gene>
    <name evidence="5" type="ORF">KN815_32100</name>
</gene>
<comment type="caution">
    <text evidence="5">The sequence shown here is derived from an EMBL/GenBank/DDBJ whole genome shotgun (WGS) entry which is preliminary data.</text>
</comment>
<organism evidence="5 6">
    <name type="scientific">Streptomyces niphimycinicus</name>
    <dbReference type="NCBI Taxonomy" id="2842201"/>
    <lineage>
        <taxon>Bacteria</taxon>
        <taxon>Bacillati</taxon>
        <taxon>Actinomycetota</taxon>
        <taxon>Actinomycetes</taxon>
        <taxon>Kitasatosporales</taxon>
        <taxon>Streptomycetaceae</taxon>
        <taxon>Streptomyces</taxon>
    </lineage>
</organism>
<name>A0ABS6CNL6_9ACTN</name>
<dbReference type="InterPro" id="IPR050091">
    <property type="entry name" value="PKS_NRPS_Biosynth_Enz"/>
</dbReference>
<dbReference type="SMART" id="SM00822">
    <property type="entry name" value="PKS_KR"/>
    <property type="match status" value="1"/>
</dbReference>
<dbReference type="RefSeq" id="WP_216345370.1">
    <property type="nucleotide sequence ID" value="NZ_JAHLEM010000448.1"/>
</dbReference>
<proteinExistence type="predicted"/>
<feature type="region of interest" description="Disordered" evidence="3">
    <location>
        <begin position="1"/>
        <end position="20"/>
    </location>
</feature>
<feature type="domain" description="Ketoreductase" evidence="4">
    <location>
        <begin position="26"/>
        <end position="199"/>
    </location>
</feature>
<feature type="non-terminal residue" evidence="5">
    <location>
        <position position="1"/>
    </location>
</feature>
<dbReference type="InterPro" id="IPR013968">
    <property type="entry name" value="PKS_KR"/>
</dbReference>
<evidence type="ECO:0000313" key="6">
    <source>
        <dbReference type="Proteomes" id="UP000720508"/>
    </source>
</evidence>
<evidence type="ECO:0000259" key="4">
    <source>
        <dbReference type="SMART" id="SM00822"/>
    </source>
</evidence>
<dbReference type="PANTHER" id="PTHR43775">
    <property type="entry name" value="FATTY ACID SYNTHASE"/>
    <property type="match status" value="1"/>
</dbReference>
<sequence length="252" mass="26814">RLVLFGRTPEPAAAEDPATAGASDRAALRGALLAAKLTTTPAETERRVSAILAEREVRATLAALRELGAEVEYQRVDVMDTEAVGAAVKEVYAQYGRLDGLVYAAGLIEDKLIAEKTPESFARVFTTKADGAATVLDAVDRLPVSPRFAVLFGSIAAALGNRGQSDYAGANDALEELGRRWSGAERRGLTVHWGPWAASETGGGMVGRELMRSYAARGIKLIDLEEGPLSLLRELAYGAPDEHTVVYTASGW</sequence>
<keyword evidence="2" id="KW-0511">Multifunctional enzyme</keyword>
<keyword evidence="6" id="KW-1185">Reference proteome</keyword>
<dbReference type="Proteomes" id="UP000720508">
    <property type="component" value="Unassembled WGS sequence"/>
</dbReference>
<evidence type="ECO:0000256" key="1">
    <source>
        <dbReference type="ARBA" id="ARBA00022679"/>
    </source>
</evidence>
<evidence type="ECO:0000256" key="2">
    <source>
        <dbReference type="ARBA" id="ARBA00023268"/>
    </source>
</evidence>
<dbReference type="Pfam" id="PF08659">
    <property type="entry name" value="KR"/>
    <property type="match status" value="1"/>
</dbReference>